<feature type="domain" description="Glycosyl transferase family 1" evidence="2">
    <location>
        <begin position="159"/>
        <end position="293"/>
    </location>
</feature>
<dbReference type="Gene3D" id="3.40.50.2000">
    <property type="entry name" value="Glycogen Phosphorylase B"/>
    <property type="match status" value="1"/>
</dbReference>
<keyword evidence="1" id="KW-0808">Transferase</keyword>
<name>A0ABT7T9F9_9MICO</name>
<proteinExistence type="predicted"/>
<dbReference type="PANTHER" id="PTHR46401">
    <property type="entry name" value="GLYCOSYLTRANSFERASE WBBK-RELATED"/>
    <property type="match status" value="1"/>
</dbReference>
<comment type="caution">
    <text evidence="3">The sequence shown here is derived from an EMBL/GenBank/DDBJ whole genome shotgun (WGS) entry which is preliminary data.</text>
</comment>
<gene>
    <name evidence="3" type="ORF">QUG92_13740</name>
</gene>
<evidence type="ECO:0000313" key="4">
    <source>
        <dbReference type="Proteomes" id="UP001237823"/>
    </source>
</evidence>
<accession>A0ABT7T9F9</accession>
<dbReference type="EMBL" id="JAUCML010000009">
    <property type="protein sequence ID" value="MDM7886170.1"/>
    <property type="molecule type" value="Genomic_DNA"/>
</dbReference>
<organism evidence="3 4">
    <name type="scientific">Curtobacterium citri</name>
    <dbReference type="NCBI Taxonomy" id="3055139"/>
    <lineage>
        <taxon>Bacteria</taxon>
        <taxon>Bacillati</taxon>
        <taxon>Actinomycetota</taxon>
        <taxon>Actinomycetes</taxon>
        <taxon>Micrococcales</taxon>
        <taxon>Microbacteriaceae</taxon>
        <taxon>Curtobacterium</taxon>
    </lineage>
</organism>
<sequence>MISGLLEAWSEYFPNDELHVVVKDRSAIDLPKVTVHEARWPLHPLNNLFGLKELARNVGAEVVFSQNFWARAKVPSFTFVHDVLFLSNPEWFSWKERLYFSLIPFGMQRAAGVFTSSATEKRRMLDRVRGVRFVESVGLASAPALSKAEAVAPRGITPGNFLICVGRLNERKNLRRVIAGFLRMRNEHTAAPSLFVVGPADGLKANDFMADSDAVRFLGPVSDGELRWLYENARGLIFGSLDEGFGLPPVEALSFGCPVAVSDIPVMHEVVGSAATYFDPRDIGSIAASISVLADSSREVPGRALGWDSVVKRVRGVICEKI</sequence>
<dbReference type="InterPro" id="IPR001296">
    <property type="entry name" value="Glyco_trans_1"/>
</dbReference>
<evidence type="ECO:0000256" key="1">
    <source>
        <dbReference type="ARBA" id="ARBA00022679"/>
    </source>
</evidence>
<dbReference type="Proteomes" id="UP001237823">
    <property type="component" value="Unassembled WGS sequence"/>
</dbReference>
<protein>
    <submittedName>
        <fullName evidence="3">Glycosyltransferase family 1 protein</fullName>
    </submittedName>
</protein>
<dbReference type="Pfam" id="PF00534">
    <property type="entry name" value="Glycos_transf_1"/>
    <property type="match status" value="1"/>
</dbReference>
<evidence type="ECO:0000313" key="3">
    <source>
        <dbReference type="EMBL" id="MDM7886170.1"/>
    </source>
</evidence>
<dbReference type="CDD" id="cd03809">
    <property type="entry name" value="GT4_MtfB-like"/>
    <property type="match status" value="1"/>
</dbReference>
<evidence type="ECO:0000259" key="2">
    <source>
        <dbReference type="Pfam" id="PF00534"/>
    </source>
</evidence>
<dbReference type="PANTHER" id="PTHR46401:SF2">
    <property type="entry name" value="GLYCOSYLTRANSFERASE WBBK-RELATED"/>
    <property type="match status" value="1"/>
</dbReference>
<dbReference type="RefSeq" id="WP_289459446.1">
    <property type="nucleotide sequence ID" value="NZ_JAUCML010000009.1"/>
</dbReference>
<keyword evidence="4" id="KW-1185">Reference proteome</keyword>
<reference evidence="3 4" key="1">
    <citation type="submission" date="2023-06" db="EMBL/GenBank/DDBJ databases">
        <authorList>
            <person name="Feng G."/>
            <person name="Li J."/>
            <person name="Zhu H."/>
        </authorList>
    </citation>
    <scope>NUCLEOTIDE SEQUENCE [LARGE SCALE GENOMIC DNA]</scope>
    <source>
        <strain evidence="3 4">RHCKG23</strain>
    </source>
</reference>
<dbReference type="SUPFAM" id="SSF53756">
    <property type="entry name" value="UDP-Glycosyltransferase/glycogen phosphorylase"/>
    <property type="match status" value="1"/>
</dbReference>